<dbReference type="InterPro" id="IPR038781">
    <property type="entry name" value="C365.16-ike"/>
</dbReference>
<dbReference type="PANTHER" id="PTHR37845:SF1">
    <property type="entry name" value="SEQUENCE ORPHAN"/>
    <property type="match status" value="1"/>
</dbReference>
<dbReference type="RefSeq" id="XP_022576819.1">
    <property type="nucleotide sequence ID" value="XM_022727630.1"/>
</dbReference>
<organism evidence="1 2">
    <name type="scientific">Penicilliopsis zonata CBS 506.65</name>
    <dbReference type="NCBI Taxonomy" id="1073090"/>
    <lineage>
        <taxon>Eukaryota</taxon>
        <taxon>Fungi</taxon>
        <taxon>Dikarya</taxon>
        <taxon>Ascomycota</taxon>
        <taxon>Pezizomycotina</taxon>
        <taxon>Eurotiomycetes</taxon>
        <taxon>Eurotiomycetidae</taxon>
        <taxon>Eurotiales</taxon>
        <taxon>Aspergillaceae</taxon>
        <taxon>Penicilliopsis</taxon>
    </lineage>
</organism>
<proteinExistence type="predicted"/>
<name>A0A1L9S555_9EURO</name>
<dbReference type="GeneID" id="34614094"/>
<evidence type="ECO:0000313" key="1">
    <source>
        <dbReference type="EMBL" id="OJJ42309.1"/>
    </source>
</evidence>
<dbReference type="EMBL" id="KV878362">
    <property type="protein sequence ID" value="OJJ42309.1"/>
    <property type="molecule type" value="Genomic_DNA"/>
</dbReference>
<sequence>MDSPLIPSSLGLELGGDLIAAVVAATAVAPTVTILDRVLVEKATLGIAPRAGFQSHLRAALGSPARFLLSRPHRLVWTLYATTYAVANTTEDLAAASDLPLSTAASATFLCTLLVNVPLGVRKDLRFAQLFGRGIPPPAGGTGATASLALLLLRDAITIFGSFTLAPWCMHRVPDSLGATGTTVVLQLMVPMASQLVATPVHLLGLDFYHRRDRVPWGDRLVTVGRHLGPATALRCMRILPAFGFGCLANTALREYFHSAFHSPAKEGIL</sequence>
<dbReference type="PANTHER" id="PTHR37845">
    <property type="entry name" value="SEQUENCE ORPHAN"/>
    <property type="match status" value="1"/>
</dbReference>
<dbReference type="AlphaFoldDB" id="A0A1L9S555"/>
<keyword evidence="2" id="KW-1185">Reference proteome</keyword>
<dbReference type="VEuPathDB" id="FungiDB:ASPZODRAFT_20632"/>
<dbReference type="OrthoDB" id="275936at2759"/>
<dbReference type="GO" id="GO:0005739">
    <property type="term" value="C:mitochondrion"/>
    <property type="evidence" value="ECO:0007669"/>
    <property type="project" value="TreeGrafter"/>
</dbReference>
<evidence type="ECO:0000313" key="2">
    <source>
        <dbReference type="Proteomes" id="UP000184188"/>
    </source>
</evidence>
<accession>A0A1L9S555</accession>
<dbReference type="Proteomes" id="UP000184188">
    <property type="component" value="Unassembled WGS sequence"/>
</dbReference>
<gene>
    <name evidence="1" type="ORF">ASPZODRAFT_20632</name>
</gene>
<protein>
    <submittedName>
        <fullName evidence="1">Uncharacterized protein</fullName>
    </submittedName>
</protein>
<reference evidence="2" key="1">
    <citation type="journal article" date="2017" name="Genome Biol.">
        <title>Comparative genomics reveals high biological diversity and specific adaptations in the industrially and medically important fungal genus Aspergillus.</title>
        <authorList>
            <person name="de Vries R.P."/>
            <person name="Riley R."/>
            <person name="Wiebenga A."/>
            <person name="Aguilar-Osorio G."/>
            <person name="Amillis S."/>
            <person name="Uchima C.A."/>
            <person name="Anderluh G."/>
            <person name="Asadollahi M."/>
            <person name="Askin M."/>
            <person name="Barry K."/>
            <person name="Battaglia E."/>
            <person name="Bayram O."/>
            <person name="Benocci T."/>
            <person name="Braus-Stromeyer S.A."/>
            <person name="Caldana C."/>
            <person name="Canovas D."/>
            <person name="Cerqueira G.C."/>
            <person name="Chen F."/>
            <person name="Chen W."/>
            <person name="Choi C."/>
            <person name="Clum A."/>
            <person name="Dos Santos R.A."/>
            <person name="Damasio A.R."/>
            <person name="Diallinas G."/>
            <person name="Emri T."/>
            <person name="Fekete E."/>
            <person name="Flipphi M."/>
            <person name="Freyberg S."/>
            <person name="Gallo A."/>
            <person name="Gournas C."/>
            <person name="Habgood R."/>
            <person name="Hainaut M."/>
            <person name="Harispe M.L."/>
            <person name="Henrissat B."/>
            <person name="Hilden K.S."/>
            <person name="Hope R."/>
            <person name="Hossain A."/>
            <person name="Karabika E."/>
            <person name="Karaffa L."/>
            <person name="Karanyi Z."/>
            <person name="Krasevec N."/>
            <person name="Kuo A."/>
            <person name="Kusch H."/>
            <person name="LaButti K."/>
            <person name="Lagendijk E.L."/>
            <person name="Lapidus A."/>
            <person name="Levasseur A."/>
            <person name="Lindquist E."/>
            <person name="Lipzen A."/>
            <person name="Logrieco A.F."/>
            <person name="MacCabe A."/>
            <person name="Maekelae M.R."/>
            <person name="Malavazi I."/>
            <person name="Melin P."/>
            <person name="Meyer V."/>
            <person name="Mielnichuk N."/>
            <person name="Miskei M."/>
            <person name="Molnar A.P."/>
            <person name="Mule G."/>
            <person name="Ngan C.Y."/>
            <person name="Orejas M."/>
            <person name="Orosz E."/>
            <person name="Ouedraogo J.P."/>
            <person name="Overkamp K.M."/>
            <person name="Park H.-S."/>
            <person name="Perrone G."/>
            <person name="Piumi F."/>
            <person name="Punt P.J."/>
            <person name="Ram A.F."/>
            <person name="Ramon A."/>
            <person name="Rauscher S."/>
            <person name="Record E."/>
            <person name="Riano-Pachon D.M."/>
            <person name="Robert V."/>
            <person name="Roehrig J."/>
            <person name="Ruller R."/>
            <person name="Salamov A."/>
            <person name="Salih N.S."/>
            <person name="Samson R.A."/>
            <person name="Sandor E."/>
            <person name="Sanguinetti M."/>
            <person name="Schuetze T."/>
            <person name="Sepcic K."/>
            <person name="Shelest E."/>
            <person name="Sherlock G."/>
            <person name="Sophianopoulou V."/>
            <person name="Squina F.M."/>
            <person name="Sun H."/>
            <person name="Susca A."/>
            <person name="Todd R.B."/>
            <person name="Tsang A."/>
            <person name="Unkles S.E."/>
            <person name="van de Wiele N."/>
            <person name="van Rossen-Uffink D."/>
            <person name="Oliveira J.V."/>
            <person name="Vesth T.C."/>
            <person name="Visser J."/>
            <person name="Yu J.-H."/>
            <person name="Zhou M."/>
            <person name="Andersen M.R."/>
            <person name="Archer D.B."/>
            <person name="Baker S.E."/>
            <person name="Benoit I."/>
            <person name="Brakhage A.A."/>
            <person name="Braus G.H."/>
            <person name="Fischer R."/>
            <person name="Frisvad J.C."/>
            <person name="Goldman G.H."/>
            <person name="Houbraken J."/>
            <person name="Oakley B."/>
            <person name="Pocsi I."/>
            <person name="Scazzocchio C."/>
            <person name="Seiboth B."/>
            <person name="vanKuyk P.A."/>
            <person name="Wortman J."/>
            <person name="Dyer P.S."/>
            <person name="Grigoriev I.V."/>
        </authorList>
    </citation>
    <scope>NUCLEOTIDE SEQUENCE [LARGE SCALE GENOMIC DNA]</scope>
    <source>
        <strain evidence="2">CBS 506.65</strain>
    </source>
</reference>